<evidence type="ECO:0000256" key="10">
    <source>
        <dbReference type="ARBA" id="ARBA00022842"/>
    </source>
</evidence>
<keyword evidence="9 13" id="KW-0479">Metal-binding</keyword>
<evidence type="ECO:0000256" key="1">
    <source>
        <dbReference type="ARBA" id="ARBA00001946"/>
    </source>
</evidence>
<dbReference type="Gene3D" id="2.40.340.10">
    <property type="entry name" value="MoeA, C-terminal, domain IV"/>
    <property type="match status" value="1"/>
</dbReference>
<dbReference type="PANTHER" id="PTHR10192:SF5">
    <property type="entry name" value="GEPHYRIN"/>
    <property type="match status" value="1"/>
</dbReference>
<dbReference type="CDD" id="cd00887">
    <property type="entry name" value="MoeA"/>
    <property type="match status" value="1"/>
</dbReference>
<evidence type="ECO:0000256" key="12">
    <source>
        <dbReference type="ARBA" id="ARBA00047317"/>
    </source>
</evidence>
<dbReference type="FunFam" id="3.40.980.10:FF:000004">
    <property type="entry name" value="Molybdopterin molybdenumtransferase"/>
    <property type="match status" value="1"/>
</dbReference>
<evidence type="ECO:0000256" key="8">
    <source>
        <dbReference type="ARBA" id="ARBA00022679"/>
    </source>
</evidence>
<evidence type="ECO:0000256" key="11">
    <source>
        <dbReference type="ARBA" id="ARBA00023150"/>
    </source>
</evidence>
<gene>
    <name evidence="15" type="primary">glp</name>
    <name evidence="15" type="ORF">FTX54_011745</name>
</gene>
<evidence type="ECO:0000256" key="13">
    <source>
        <dbReference type="RuleBase" id="RU365090"/>
    </source>
</evidence>
<evidence type="ECO:0000259" key="14">
    <source>
        <dbReference type="SMART" id="SM00852"/>
    </source>
</evidence>
<dbReference type="Gene3D" id="2.170.190.11">
    <property type="entry name" value="Molybdopterin biosynthesis moea protein, domain 3"/>
    <property type="match status" value="1"/>
</dbReference>
<dbReference type="AlphaFoldDB" id="A0A5C7FIH3"/>
<dbReference type="EC" id="2.10.1.1" evidence="5 13"/>
<proteinExistence type="inferred from homology"/>
<evidence type="ECO:0000313" key="16">
    <source>
        <dbReference type="Proteomes" id="UP000321816"/>
    </source>
</evidence>
<organism evidence="15 16">
    <name type="scientific">Alkalicoccus halolimnae</name>
    <dbReference type="NCBI Taxonomy" id="1667239"/>
    <lineage>
        <taxon>Bacteria</taxon>
        <taxon>Bacillati</taxon>
        <taxon>Bacillota</taxon>
        <taxon>Bacilli</taxon>
        <taxon>Bacillales</taxon>
        <taxon>Bacillaceae</taxon>
        <taxon>Alkalicoccus</taxon>
    </lineage>
</organism>
<dbReference type="Proteomes" id="UP000321816">
    <property type="component" value="Chromosome"/>
</dbReference>
<dbReference type="GO" id="GO:0006777">
    <property type="term" value="P:Mo-molybdopterin cofactor biosynthetic process"/>
    <property type="evidence" value="ECO:0007669"/>
    <property type="project" value="UniProtKB-UniRule"/>
</dbReference>
<dbReference type="Gene3D" id="3.90.105.10">
    <property type="entry name" value="Molybdopterin biosynthesis moea protein, domain 2"/>
    <property type="match status" value="1"/>
</dbReference>
<reference evidence="15 16" key="1">
    <citation type="submission" date="2024-01" db="EMBL/GenBank/DDBJ databases">
        <title>Complete Genome Sequence of Alkalicoccus halolimnae BZ-SZ-XJ29T, a Moderately Halophilic Bacterium Isolated from a Salt Lake.</title>
        <authorList>
            <person name="Zhao B."/>
        </authorList>
    </citation>
    <scope>NUCLEOTIDE SEQUENCE [LARGE SCALE GENOMIC DNA]</scope>
    <source>
        <strain evidence="15 16">BZ-SZ-XJ29</strain>
    </source>
</reference>
<dbReference type="KEGG" id="ahal:FTX54_011745"/>
<comment type="function">
    <text evidence="2 13">Catalyzes the insertion of molybdate into adenylated molybdopterin with the concomitant release of AMP.</text>
</comment>
<dbReference type="GO" id="GO:0005829">
    <property type="term" value="C:cytosol"/>
    <property type="evidence" value="ECO:0007669"/>
    <property type="project" value="TreeGrafter"/>
</dbReference>
<dbReference type="GO" id="GO:0061599">
    <property type="term" value="F:molybdopterin molybdotransferase activity"/>
    <property type="evidence" value="ECO:0007669"/>
    <property type="project" value="UniProtKB-UniRule"/>
</dbReference>
<keyword evidence="16" id="KW-1185">Reference proteome</keyword>
<dbReference type="Pfam" id="PF03454">
    <property type="entry name" value="MoeA_C"/>
    <property type="match status" value="1"/>
</dbReference>
<dbReference type="InterPro" id="IPR005111">
    <property type="entry name" value="MoeA_C_domain_IV"/>
</dbReference>
<dbReference type="SUPFAM" id="SSF63882">
    <property type="entry name" value="MoeA N-terminal region -like"/>
    <property type="match status" value="1"/>
</dbReference>
<name>A0A5C7FIH3_9BACI</name>
<evidence type="ECO:0000256" key="2">
    <source>
        <dbReference type="ARBA" id="ARBA00002901"/>
    </source>
</evidence>
<evidence type="ECO:0000256" key="7">
    <source>
        <dbReference type="ARBA" id="ARBA00022505"/>
    </source>
</evidence>
<dbReference type="RefSeq" id="WP_147803599.1">
    <property type="nucleotide sequence ID" value="NZ_CP144914.1"/>
</dbReference>
<dbReference type="SUPFAM" id="SSF63867">
    <property type="entry name" value="MoeA C-terminal domain-like"/>
    <property type="match status" value="1"/>
</dbReference>
<dbReference type="InterPro" id="IPR001453">
    <property type="entry name" value="MoaB/Mog_dom"/>
</dbReference>
<dbReference type="Pfam" id="PF00994">
    <property type="entry name" value="MoCF_biosynth"/>
    <property type="match status" value="1"/>
</dbReference>
<dbReference type="PANTHER" id="PTHR10192">
    <property type="entry name" value="MOLYBDOPTERIN BIOSYNTHESIS PROTEIN"/>
    <property type="match status" value="1"/>
</dbReference>
<keyword evidence="7 13" id="KW-0500">Molybdenum</keyword>
<evidence type="ECO:0000256" key="9">
    <source>
        <dbReference type="ARBA" id="ARBA00022723"/>
    </source>
</evidence>
<feature type="domain" description="MoaB/Mog" evidence="14">
    <location>
        <begin position="187"/>
        <end position="325"/>
    </location>
</feature>
<dbReference type="InterPro" id="IPR036688">
    <property type="entry name" value="MoeA_C_domain_IV_sf"/>
</dbReference>
<dbReference type="InterPro" id="IPR036135">
    <property type="entry name" value="MoeA_linker/N_sf"/>
</dbReference>
<dbReference type="SMART" id="SM00852">
    <property type="entry name" value="MoCF_biosynth"/>
    <property type="match status" value="1"/>
</dbReference>
<dbReference type="OrthoDB" id="9804758at2"/>
<evidence type="ECO:0000256" key="5">
    <source>
        <dbReference type="ARBA" id="ARBA00013269"/>
    </source>
</evidence>
<dbReference type="EMBL" id="CP144914">
    <property type="protein sequence ID" value="WWD79091.1"/>
    <property type="molecule type" value="Genomic_DNA"/>
</dbReference>
<comment type="catalytic activity">
    <reaction evidence="12">
        <text>adenylyl-molybdopterin + molybdate = Mo-molybdopterin + AMP + H(+)</text>
        <dbReference type="Rhea" id="RHEA:35047"/>
        <dbReference type="ChEBI" id="CHEBI:15378"/>
        <dbReference type="ChEBI" id="CHEBI:36264"/>
        <dbReference type="ChEBI" id="CHEBI:62727"/>
        <dbReference type="ChEBI" id="CHEBI:71302"/>
        <dbReference type="ChEBI" id="CHEBI:456215"/>
        <dbReference type="EC" id="2.10.1.1"/>
    </reaction>
</comment>
<comment type="similarity">
    <text evidence="4 13">Belongs to the MoeA family.</text>
</comment>
<evidence type="ECO:0000256" key="6">
    <source>
        <dbReference type="ARBA" id="ARBA00021108"/>
    </source>
</evidence>
<evidence type="ECO:0000256" key="3">
    <source>
        <dbReference type="ARBA" id="ARBA00005046"/>
    </source>
</evidence>
<dbReference type="Gene3D" id="3.40.980.10">
    <property type="entry name" value="MoaB/Mog-like domain"/>
    <property type="match status" value="1"/>
</dbReference>
<dbReference type="InterPro" id="IPR005110">
    <property type="entry name" value="MoeA_linker/N"/>
</dbReference>
<dbReference type="InterPro" id="IPR036425">
    <property type="entry name" value="MoaB/Mog-like_dom_sf"/>
</dbReference>
<comment type="pathway">
    <text evidence="3 13">Cofactor biosynthesis; molybdopterin biosynthesis.</text>
</comment>
<dbReference type="NCBIfam" id="TIGR00177">
    <property type="entry name" value="molyb_syn"/>
    <property type="match status" value="1"/>
</dbReference>
<dbReference type="SUPFAM" id="SSF53218">
    <property type="entry name" value="Molybdenum cofactor biosynthesis proteins"/>
    <property type="match status" value="1"/>
</dbReference>
<sequence length="426" mass="45577">MVEKRKPIHVLEAVNRVMTRLHTSGIEKIPLEEAGGRWLAEPVIADEAVPPFDRSPFDGFAVRSSDTTDASREHPVTLRVIETVGAGHIAGKVPGPGEAVRVMTGTIMPEGTDAIVMFELTKEAEDGSSMTISRSFASDDNVVKKGEEMLKGDEVLASGQRIHAGITAALATFGYAKVTVAKKPRVGVFATGTELLEPGDKLEPGKIRNSNAPMVVEQLKEAGAEPKYFGQLPDDFDHCYEQVTDVLGEVDALITTGGVSVGDFDFLPAIYEKLGAEVLFNKVAMRPGSVTTVAFKDEKPLFGLSGNPSACFVGFELFAAPWVKKAMGAGKPYLKQTKAVLGKSFPKPNPFTRFVRGHASFENGSHTVIPAGLDKSQVVTSLALSNALIVLPGGTRGFEAGDEVDVFLLRGDGGSAFYEPVKERRT</sequence>
<keyword evidence="10 13" id="KW-0460">Magnesium</keyword>
<keyword evidence="8 13" id="KW-0808">Transferase</keyword>
<comment type="cofactor">
    <cofactor evidence="1 13">
        <name>Mg(2+)</name>
        <dbReference type="ChEBI" id="CHEBI:18420"/>
    </cofactor>
</comment>
<keyword evidence="11 13" id="KW-0501">Molybdenum cofactor biosynthesis</keyword>
<protein>
    <recommendedName>
        <fullName evidence="6 13">Molybdopterin molybdenumtransferase</fullName>
        <ecNumber evidence="5 13">2.10.1.1</ecNumber>
    </recommendedName>
</protein>
<dbReference type="Pfam" id="PF03453">
    <property type="entry name" value="MoeA_N"/>
    <property type="match status" value="1"/>
</dbReference>
<accession>A0A5C7FIH3</accession>
<evidence type="ECO:0000313" key="15">
    <source>
        <dbReference type="EMBL" id="WWD79091.1"/>
    </source>
</evidence>
<dbReference type="InterPro" id="IPR038987">
    <property type="entry name" value="MoeA-like"/>
</dbReference>
<dbReference type="GO" id="GO:0046872">
    <property type="term" value="F:metal ion binding"/>
    <property type="evidence" value="ECO:0007669"/>
    <property type="project" value="UniProtKB-UniRule"/>
</dbReference>
<evidence type="ECO:0000256" key="4">
    <source>
        <dbReference type="ARBA" id="ARBA00010763"/>
    </source>
</evidence>
<dbReference type="NCBIfam" id="NF045515">
    <property type="entry name" value="Glp_gephyrin"/>
    <property type="match status" value="1"/>
</dbReference>